<reference evidence="2 3" key="1">
    <citation type="journal article" date="2016" name="Nat. Commun.">
        <title>Thousands of microbial genomes shed light on interconnected biogeochemical processes in an aquifer system.</title>
        <authorList>
            <person name="Anantharaman K."/>
            <person name="Brown C.T."/>
            <person name="Hug L.A."/>
            <person name="Sharon I."/>
            <person name="Castelle C.J."/>
            <person name="Probst A.J."/>
            <person name="Thomas B.C."/>
            <person name="Singh A."/>
            <person name="Wilkins M.J."/>
            <person name="Karaoz U."/>
            <person name="Brodie E.L."/>
            <person name="Williams K.H."/>
            <person name="Hubbard S.S."/>
            <person name="Banfield J.F."/>
        </authorList>
    </citation>
    <scope>NUCLEOTIDE SEQUENCE [LARGE SCALE GENOMIC DNA]</scope>
</reference>
<dbReference type="SUPFAM" id="SSF143422">
    <property type="entry name" value="Transposase IS200-like"/>
    <property type="match status" value="1"/>
</dbReference>
<protein>
    <recommendedName>
        <fullName evidence="1">Transposase IS200-like domain-containing protein</fullName>
    </recommendedName>
</protein>
<dbReference type="Proteomes" id="UP000177069">
    <property type="component" value="Unassembled WGS sequence"/>
</dbReference>
<proteinExistence type="predicted"/>
<evidence type="ECO:0000313" key="2">
    <source>
        <dbReference type="EMBL" id="OGD86010.1"/>
    </source>
</evidence>
<dbReference type="EMBL" id="MFBA01000007">
    <property type="protein sequence ID" value="OGD86010.1"/>
    <property type="molecule type" value="Genomic_DNA"/>
</dbReference>
<dbReference type="Gene3D" id="3.30.70.1290">
    <property type="entry name" value="Transposase IS200-like"/>
    <property type="match status" value="1"/>
</dbReference>
<name>A0A1F5G2B2_9BACT</name>
<gene>
    <name evidence="2" type="ORF">A2696_00325</name>
</gene>
<evidence type="ECO:0000259" key="1">
    <source>
        <dbReference type="SMART" id="SM01321"/>
    </source>
</evidence>
<dbReference type="Pfam" id="PF01797">
    <property type="entry name" value="Y1_Tnp"/>
    <property type="match status" value="1"/>
</dbReference>
<feature type="domain" description="Transposase IS200-like" evidence="1">
    <location>
        <begin position="8"/>
        <end position="144"/>
    </location>
</feature>
<dbReference type="PANTHER" id="PTHR34322">
    <property type="entry name" value="TRANSPOSASE, Y1_TNP DOMAIN-CONTAINING"/>
    <property type="match status" value="1"/>
</dbReference>
<sequence>MLRKEPLVTDHIYHIFNRGVNKGDIFFEDEGYRRFIRVAIYYLTNNGAFSHSNLTGKPVSDPVSELPRVLILGYCLMPNHFHLLIKQLVDRGITKYMQHIGNSYSHYIHTKYKRVGPLFEGRFKNVLVESDEQLVHLSRYIHLNPLVSGLVDDLKDYQWSSYSSYIGDLRNGLCQQELVLGYFKSRQDYGKFVLDQADYGRELERIKHLVIDLE</sequence>
<comment type="caution">
    <text evidence="2">The sequence shown here is derived from an EMBL/GenBank/DDBJ whole genome shotgun (WGS) entry which is preliminary data.</text>
</comment>
<dbReference type="AlphaFoldDB" id="A0A1F5G2B2"/>
<dbReference type="PANTHER" id="PTHR34322:SF2">
    <property type="entry name" value="TRANSPOSASE IS200-LIKE DOMAIN-CONTAINING PROTEIN"/>
    <property type="match status" value="1"/>
</dbReference>
<accession>A0A1F5G2B2</accession>
<dbReference type="GO" id="GO:0004803">
    <property type="term" value="F:transposase activity"/>
    <property type="evidence" value="ECO:0007669"/>
    <property type="project" value="InterPro"/>
</dbReference>
<dbReference type="GO" id="GO:0006313">
    <property type="term" value="P:DNA transposition"/>
    <property type="evidence" value="ECO:0007669"/>
    <property type="project" value="InterPro"/>
</dbReference>
<dbReference type="SMART" id="SM01321">
    <property type="entry name" value="Y1_Tnp"/>
    <property type="match status" value="1"/>
</dbReference>
<dbReference type="GO" id="GO:0003677">
    <property type="term" value="F:DNA binding"/>
    <property type="evidence" value="ECO:0007669"/>
    <property type="project" value="InterPro"/>
</dbReference>
<dbReference type="InterPro" id="IPR002686">
    <property type="entry name" value="Transposase_17"/>
</dbReference>
<organism evidence="2 3">
    <name type="scientific">Candidatus Curtissbacteria bacterium RIFCSPHIGHO2_01_FULL_41_13</name>
    <dbReference type="NCBI Taxonomy" id="1797745"/>
    <lineage>
        <taxon>Bacteria</taxon>
        <taxon>Candidatus Curtissiibacteriota</taxon>
    </lineage>
</organism>
<dbReference type="InterPro" id="IPR036515">
    <property type="entry name" value="Transposase_17_sf"/>
</dbReference>
<evidence type="ECO:0000313" key="3">
    <source>
        <dbReference type="Proteomes" id="UP000177069"/>
    </source>
</evidence>